<dbReference type="OrthoDB" id="4863115at2759"/>
<sequence>MACHYEVNPPENSQSINAVPAHAFSALIQAQLIAAPGHASEDEAEARRRRTEQRQYMQAIFSSCGPWIHELFGSTSVPVWLVPEGWEAFEAIEFMNNVVDPDTKQTDVAESTHQAKARTEAYNPSNDIIIASALCTRIARIADIENANQLPTPSCVHLWARLQQLLASSIKTLSRQITDLDNVVQNKVLQRICDMTGIEEYLHLTGGRAHIRGFLAILKHFGRPIDLARTQIGLGNAIHVITTTAVVSNTFAQYHDNFMEINAFSNQELVDIYCLTLESSFPCPSFLWRQILEIGKLRGMVASGLDATVAIEKAKTILHCIESFVPETWQESYTIPEGRAASLLASVYKSATIIYCCGCVSDGADGGRAFTAWGDPIQASWRIPLLRSLSEAVEFDANLSDPTLWPLVVAGYAAKKGSYAERSLVDRLLGDMGRDWGRGPPELRARLSRFWVEGVSWDDLWRVPYTFMT</sequence>
<comment type="caution">
    <text evidence="1">The sequence shown here is derived from an EMBL/GenBank/DDBJ whole genome shotgun (WGS) entry which is preliminary data.</text>
</comment>
<protein>
    <submittedName>
        <fullName evidence="1">C6 zinc finger domain-containing protein</fullName>
    </submittedName>
</protein>
<accession>A0A545VUG6</accession>
<proteinExistence type="predicted"/>
<reference evidence="1 2" key="1">
    <citation type="journal article" date="2019" name="Appl. Microbiol. Biotechnol.">
        <title>Genome sequence of Isaria javanica and comparative genome analysis insights into family S53 peptidase evolution in fungal entomopathogens.</title>
        <authorList>
            <person name="Lin R."/>
            <person name="Zhang X."/>
            <person name="Xin B."/>
            <person name="Zou M."/>
            <person name="Gao Y."/>
            <person name="Qin F."/>
            <person name="Hu Q."/>
            <person name="Xie B."/>
            <person name="Cheng X."/>
        </authorList>
    </citation>
    <scope>NUCLEOTIDE SEQUENCE [LARGE SCALE GENOMIC DNA]</scope>
    <source>
        <strain evidence="1 2">IJ1G</strain>
    </source>
</reference>
<evidence type="ECO:0000313" key="2">
    <source>
        <dbReference type="Proteomes" id="UP000315783"/>
    </source>
</evidence>
<organism evidence="1 2">
    <name type="scientific">Cordyceps javanica</name>
    <dbReference type="NCBI Taxonomy" id="43265"/>
    <lineage>
        <taxon>Eukaryota</taxon>
        <taxon>Fungi</taxon>
        <taxon>Dikarya</taxon>
        <taxon>Ascomycota</taxon>
        <taxon>Pezizomycotina</taxon>
        <taxon>Sordariomycetes</taxon>
        <taxon>Hypocreomycetidae</taxon>
        <taxon>Hypocreales</taxon>
        <taxon>Cordycipitaceae</taxon>
        <taxon>Cordyceps</taxon>
    </lineage>
</organism>
<dbReference type="EMBL" id="SPUK01000012">
    <property type="protein sequence ID" value="TQV93271.1"/>
    <property type="molecule type" value="Genomic_DNA"/>
</dbReference>
<dbReference type="AlphaFoldDB" id="A0A545VUG6"/>
<dbReference type="Proteomes" id="UP000315783">
    <property type="component" value="Unassembled WGS sequence"/>
</dbReference>
<name>A0A545VUG6_9HYPO</name>
<keyword evidence="2" id="KW-1185">Reference proteome</keyword>
<evidence type="ECO:0000313" key="1">
    <source>
        <dbReference type="EMBL" id="TQV93271.1"/>
    </source>
</evidence>
<gene>
    <name evidence="1" type="ORF">IF1G_07849</name>
</gene>